<dbReference type="AlphaFoldDB" id="A0A4Z1NVX3"/>
<name>A0A4Z1NVX3_9PEZI</name>
<evidence type="ECO:0000313" key="1">
    <source>
        <dbReference type="EMBL" id="TID15187.1"/>
    </source>
</evidence>
<dbReference type="Proteomes" id="UP000298493">
    <property type="component" value="Unassembled WGS sequence"/>
</dbReference>
<organism evidence="1 2">
    <name type="scientific">Venturia nashicola</name>
    <dbReference type="NCBI Taxonomy" id="86259"/>
    <lineage>
        <taxon>Eukaryota</taxon>
        <taxon>Fungi</taxon>
        <taxon>Dikarya</taxon>
        <taxon>Ascomycota</taxon>
        <taxon>Pezizomycotina</taxon>
        <taxon>Dothideomycetes</taxon>
        <taxon>Pleosporomycetidae</taxon>
        <taxon>Venturiales</taxon>
        <taxon>Venturiaceae</taxon>
        <taxon>Venturia</taxon>
    </lineage>
</organism>
<proteinExistence type="predicted"/>
<comment type="caution">
    <text evidence="1">The sequence shown here is derived from an EMBL/GenBank/DDBJ whole genome shotgun (WGS) entry which is preliminary data.</text>
</comment>
<reference evidence="1 2" key="1">
    <citation type="submission" date="2019-04" db="EMBL/GenBank/DDBJ databases">
        <title>High contiguity whole genome sequence and gene annotation resource for two Venturia nashicola isolates.</title>
        <authorList>
            <person name="Prokchorchik M."/>
            <person name="Won K."/>
            <person name="Lee Y."/>
            <person name="Choi E.D."/>
            <person name="Segonzac C."/>
            <person name="Sohn K.H."/>
        </authorList>
    </citation>
    <scope>NUCLEOTIDE SEQUENCE [LARGE SCALE GENOMIC DNA]</scope>
    <source>
        <strain evidence="1 2">PRI2</strain>
    </source>
</reference>
<evidence type="ECO:0000313" key="2">
    <source>
        <dbReference type="Proteomes" id="UP000298493"/>
    </source>
</evidence>
<protein>
    <submittedName>
        <fullName evidence="1">Uncharacterized protein</fullName>
    </submittedName>
</protein>
<keyword evidence="2" id="KW-1185">Reference proteome</keyword>
<gene>
    <name evidence="1" type="ORF">E6O75_ATG08440</name>
</gene>
<accession>A0A4Z1NVX3</accession>
<sequence length="95" mass="10867">MGGPDWRIANLWSYAFLQHAEPTNRFELRLIKWNRSPRGWLSTVHGPRSTVHSPQSTPIISYTTARIYASFIGVSTLNERGAPSYVMIEEVSFQE</sequence>
<dbReference type="EMBL" id="SNSC02000021">
    <property type="protein sequence ID" value="TID15187.1"/>
    <property type="molecule type" value="Genomic_DNA"/>
</dbReference>